<dbReference type="SUPFAM" id="SSF81383">
    <property type="entry name" value="F-box domain"/>
    <property type="match status" value="1"/>
</dbReference>
<organism evidence="3 4">
    <name type="scientific">Massariosphaeria phaeospora</name>
    <dbReference type="NCBI Taxonomy" id="100035"/>
    <lineage>
        <taxon>Eukaryota</taxon>
        <taxon>Fungi</taxon>
        <taxon>Dikarya</taxon>
        <taxon>Ascomycota</taxon>
        <taxon>Pezizomycotina</taxon>
        <taxon>Dothideomycetes</taxon>
        <taxon>Pleosporomycetidae</taxon>
        <taxon>Pleosporales</taxon>
        <taxon>Pleosporales incertae sedis</taxon>
        <taxon>Massariosphaeria</taxon>
    </lineage>
</organism>
<accession>A0A7C8MHY0</accession>
<reference evidence="3 4" key="1">
    <citation type="submission" date="2020-01" db="EMBL/GenBank/DDBJ databases">
        <authorList>
            <consortium name="DOE Joint Genome Institute"/>
            <person name="Haridas S."/>
            <person name="Albert R."/>
            <person name="Binder M."/>
            <person name="Bloem J."/>
            <person name="Labutti K."/>
            <person name="Salamov A."/>
            <person name="Andreopoulos B."/>
            <person name="Baker S.E."/>
            <person name="Barry K."/>
            <person name="Bills G."/>
            <person name="Bluhm B.H."/>
            <person name="Cannon C."/>
            <person name="Castanera R."/>
            <person name="Culley D.E."/>
            <person name="Daum C."/>
            <person name="Ezra D."/>
            <person name="Gonzalez J.B."/>
            <person name="Henrissat B."/>
            <person name="Kuo A."/>
            <person name="Liang C."/>
            <person name="Lipzen A."/>
            <person name="Lutzoni F."/>
            <person name="Magnuson J."/>
            <person name="Mondo S."/>
            <person name="Nolan M."/>
            <person name="Ohm R."/>
            <person name="Pangilinan J."/>
            <person name="Park H.-J.H."/>
            <person name="Ramirez L."/>
            <person name="Alfaro M."/>
            <person name="Sun H."/>
            <person name="Tritt A."/>
            <person name="Yoshinaga Y."/>
            <person name="Zwiers L.-H.L."/>
            <person name="Turgeon B.G."/>
            <person name="Goodwin S.B."/>
            <person name="Spatafora J.W."/>
            <person name="Crous P.W."/>
            <person name="Grigoriev I.V."/>
        </authorList>
    </citation>
    <scope>NUCLEOTIDE SEQUENCE [LARGE SCALE GENOMIC DNA]</scope>
    <source>
        <strain evidence="3 4">CBS 611.86</strain>
    </source>
</reference>
<proteinExistence type="predicted"/>
<gene>
    <name evidence="3" type="ORF">BDV95DRAFT_605222</name>
</gene>
<feature type="domain" description="F-box" evidence="2">
    <location>
        <begin position="58"/>
        <end position="103"/>
    </location>
</feature>
<evidence type="ECO:0000256" key="1">
    <source>
        <dbReference type="SAM" id="MobiDB-lite"/>
    </source>
</evidence>
<dbReference type="AlphaFoldDB" id="A0A7C8MHY0"/>
<dbReference type="InterPro" id="IPR001810">
    <property type="entry name" value="F-box_dom"/>
</dbReference>
<dbReference type="EMBL" id="JAADJZ010000007">
    <property type="protein sequence ID" value="KAF2873742.1"/>
    <property type="molecule type" value="Genomic_DNA"/>
</dbReference>
<keyword evidence="4" id="KW-1185">Reference proteome</keyword>
<dbReference type="Proteomes" id="UP000481861">
    <property type="component" value="Unassembled WGS sequence"/>
</dbReference>
<feature type="compositionally biased region" description="Polar residues" evidence="1">
    <location>
        <begin position="39"/>
        <end position="59"/>
    </location>
</feature>
<dbReference type="OrthoDB" id="3766406at2759"/>
<evidence type="ECO:0000259" key="2">
    <source>
        <dbReference type="PROSITE" id="PS50181"/>
    </source>
</evidence>
<dbReference type="PROSITE" id="PS50181">
    <property type="entry name" value="FBOX"/>
    <property type="match status" value="1"/>
</dbReference>
<sequence>MPLSAIELPCRSHYSCAYHKHWCPPRPSQHGDSPDINRSGPQPSDENHNHNNNPASSTTSIQSLPAEIIFSIAAYLAPLEKASLALSCRSLASTLGSAVWKQWSKAGGASWFQHAEFLDFVQRDYASETWWLCRPCVSYHPRTKQAPKEIPERSFKQIPILNAIFNSEHRSGGKHLRIGPSTEALYIVDFPLLKAIMDRHHLGAPYGVCLNSLRCQGQRTYAISATSNLLVHHAFQPKIVLDRVLLHAVFTFSAQPTMFIRNMSTHDMPLADFLATFDLSLCAHTTCADALRQARTDGMDARRDARHYSCVYCPTQCSVTALAQHSLRICVWQNLGAGRSEKDRRWKHVVQRGRRKKKYAWAKENVAQAFGSIWCSTMDEFQRQVQRSDGLGQWYDPELGRRAYKSLPVKVAERL</sequence>
<feature type="region of interest" description="Disordered" evidence="1">
    <location>
        <begin position="27"/>
        <end position="59"/>
    </location>
</feature>
<evidence type="ECO:0000313" key="4">
    <source>
        <dbReference type="Proteomes" id="UP000481861"/>
    </source>
</evidence>
<evidence type="ECO:0000313" key="3">
    <source>
        <dbReference type="EMBL" id="KAF2873742.1"/>
    </source>
</evidence>
<comment type="caution">
    <text evidence="3">The sequence shown here is derived from an EMBL/GenBank/DDBJ whole genome shotgun (WGS) entry which is preliminary data.</text>
</comment>
<protein>
    <recommendedName>
        <fullName evidence="2">F-box domain-containing protein</fullName>
    </recommendedName>
</protein>
<dbReference type="InterPro" id="IPR036047">
    <property type="entry name" value="F-box-like_dom_sf"/>
</dbReference>
<name>A0A7C8MHY0_9PLEO</name>